<evidence type="ECO:0000256" key="1">
    <source>
        <dbReference type="SAM" id="SignalP"/>
    </source>
</evidence>
<gene>
    <name evidence="2" type="ORF">GCM10010346_57110</name>
</gene>
<feature type="chain" id="PRO_5045988760" description="SH3 domain-containing protein" evidence="1">
    <location>
        <begin position="35"/>
        <end position="143"/>
    </location>
</feature>
<dbReference type="RefSeq" id="WP_138896577.1">
    <property type="nucleotide sequence ID" value="NZ_BMVO01000027.1"/>
</dbReference>
<evidence type="ECO:0008006" key="4">
    <source>
        <dbReference type="Google" id="ProtNLM"/>
    </source>
</evidence>
<feature type="signal peptide" evidence="1">
    <location>
        <begin position="1"/>
        <end position="34"/>
    </location>
</feature>
<protein>
    <recommendedName>
        <fullName evidence="4">SH3 domain-containing protein</fullName>
    </recommendedName>
</protein>
<sequence length="143" mass="15373">MNARATVRTLTTALLVAAATVAGPAATTATGATAGDRTQAGAMEFTEVHVWATGVNVRNHPSGTPAFDQCYTFPSRSNCRVVASVSRATVTAYCQKQGELITDSGYRSRWWTYLESPSGQWGWVNNVYITGDEHLAHVSDCEN</sequence>
<accession>A0ABQ3E7T8</accession>
<evidence type="ECO:0000313" key="3">
    <source>
        <dbReference type="Proteomes" id="UP000599437"/>
    </source>
</evidence>
<reference evidence="3" key="1">
    <citation type="journal article" date="2019" name="Int. J. Syst. Evol. Microbiol.">
        <title>The Global Catalogue of Microorganisms (GCM) 10K type strain sequencing project: providing services to taxonomists for standard genome sequencing and annotation.</title>
        <authorList>
            <consortium name="The Broad Institute Genomics Platform"/>
            <consortium name="The Broad Institute Genome Sequencing Center for Infectious Disease"/>
            <person name="Wu L."/>
            <person name="Ma J."/>
        </authorList>
    </citation>
    <scope>NUCLEOTIDE SEQUENCE [LARGE SCALE GENOMIC DNA]</scope>
    <source>
        <strain evidence="3">JCM 4737</strain>
    </source>
</reference>
<evidence type="ECO:0000313" key="2">
    <source>
        <dbReference type="EMBL" id="GHB26058.1"/>
    </source>
</evidence>
<name>A0ABQ3E7T8_9ACTN</name>
<dbReference type="EMBL" id="BMVO01000027">
    <property type="protein sequence ID" value="GHB26058.1"/>
    <property type="molecule type" value="Genomic_DNA"/>
</dbReference>
<organism evidence="2 3">
    <name type="scientific">Streptomyces chryseus</name>
    <dbReference type="NCBI Taxonomy" id="68186"/>
    <lineage>
        <taxon>Bacteria</taxon>
        <taxon>Bacillati</taxon>
        <taxon>Actinomycetota</taxon>
        <taxon>Actinomycetes</taxon>
        <taxon>Kitasatosporales</taxon>
        <taxon>Streptomycetaceae</taxon>
        <taxon>Streptomyces</taxon>
    </lineage>
</organism>
<keyword evidence="1" id="KW-0732">Signal</keyword>
<dbReference type="Proteomes" id="UP000599437">
    <property type="component" value="Unassembled WGS sequence"/>
</dbReference>
<keyword evidence="3" id="KW-1185">Reference proteome</keyword>
<comment type="caution">
    <text evidence="2">The sequence shown here is derived from an EMBL/GenBank/DDBJ whole genome shotgun (WGS) entry which is preliminary data.</text>
</comment>
<proteinExistence type="predicted"/>